<dbReference type="AlphaFoldDB" id="A0AA40R945"/>
<proteinExistence type="predicted"/>
<evidence type="ECO:0000313" key="3">
    <source>
        <dbReference type="Proteomes" id="UP000070119"/>
    </source>
</evidence>
<name>A0AA40R945_9BURK</name>
<feature type="compositionally biased region" description="Polar residues" evidence="1">
    <location>
        <begin position="21"/>
        <end position="30"/>
    </location>
</feature>
<sequence>MQSDGAVTNVAYGGGAKGGITSDQTVSSGRQGRCDESGATLSGHDVSLKTQGKFTDTASFGYDGKGQATLASQGRVHADGNHGTLGIQANQGITLSAAQVSGHAIELDAGQRSLVSNTVNVVDSSYATQTEHGVLYSTHRETTHGESKAVGTTIGAGTQGSLSMAGEGVRLEGAPIRALGRRSMRRAAIW</sequence>
<gene>
    <name evidence="2" type="ORF">WK57_16195</name>
</gene>
<organism evidence="2 3">
    <name type="scientific">Burkholderia ubonensis</name>
    <dbReference type="NCBI Taxonomy" id="101571"/>
    <lineage>
        <taxon>Bacteria</taxon>
        <taxon>Pseudomonadati</taxon>
        <taxon>Pseudomonadota</taxon>
        <taxon>Betaproteobacteria</taxon>
        <taxon>Burkholderiales</taxon>
        <taxon>Burkholderiaceae</taxon>
        <taxon>Burkholderia</taxon>
        <taxon>Burkholderia cepacia complex</taxon>
    </lineage>
</organism>
<dbReference type="EMBL" id="LNJU01000002">
    <property type="protein sequence ID" value="KWZ58661.1"/>
    <property type="molecule type" value="Genomic_DNA"/>
</dbReference>
<evidence type="ECO:0000313" key="2">
    <source>
        <dbReference type="EMBL" id="KWZ58661.1"/>
    </source>
</evidence>
<protein>
    <submittedName>
        <fullName evidence="2">Uncharacterized protein</fullName>
    </submittedName>
</protein>
<evidence type="ECO:0000256" key="1">
    <source>
        <dbReference type="SAM" id="MobiDB-lite"/>
    </source>
</evidence>
<accession>A0AA40R945</accession>
<dbReference type="Proteomes" id="UP000070119">
    <property type="component" value="Unassembled WGS sequence"/>
</dbReference>
<reference evidence="2 3" key="1">
    <citation type="submission" date="2015-11" db="EMBL/GenBank/DDBJ databases">
        <authorList>
            <person name="Sahl J."/>
            <person name="Wagner D."/>
            <person name="Keim P."/>
        </authorList>
    </citation>
    <scope>NUCLEOTIDE SEQUENCE [LARGE SCALE GENOMIC DNA]</scope>
    <source>
        <strain evidence="2 3">MSMB1157</strain>
    </source>
</reference>
<feature type="region of interest" description="Disordered" evidence="1">
    <location>
        <begin position="12"/>
        <end position="43"/>
    </location>
</feature>
<comment type="caution">
    <text evidence="2">The sequence shown here is derived from an EMBL/GenBank/DDBJ whole genome shotgun (WGS) entry which is preliminary data.</text>
</comment>